<keyword evidence="5" id="KW-1185">Reference proteome</keyword>
<dbReference type="AlphaFoldDB" id="A0A2R8A8N3"/>
<feature type="chain" id="PRO_5015365655" description="Cell division coordinator CpoB" evidence="1">
    <location>
        <begin position="23"/>
        <end position="290"/>
    </location>
</feature>
<evidence type="ECO:0000313" key="4">
    <source>
        <dbReference type="EMBL" id="SPF28586.1"/>
    </source>
</evidence>
<keyword evidence="1" id="KW-0175">Coiled coil</keyword>
<feature type="signal peptide" evidence="1">
    <location>
        <begin position="1"/>
        <end position="22"/>
    </location>
</feature>
<sequence length="290" mass="30379" precursor="true">MTRLLSLLMLSAVLLLPASLSAQDTATDPLAELLDPSATPDPSLEDLRLSLQELDQLLTELRQQLVTTGQVDPGVPFDATTLERLNAMETRIRVLTGEVERLQFDVQRMAEDGGRRIADIEFRLGELEGSGATAPAPASPLGGGVSNENAASRGGASGPVVAVTEQAAFDRAVALAEAGDLPAAQDTFSSFLESFPGGPLAPDARYGLGRVLASQGNYREAALNFLNAYSAAPNGENAPLALSSLADALGRIGQVTEACLTYEEALARFSSEGETYSTNILNAQQSLGCN</sequence>
<proteinExistence type="inferred from homology"/>
<accession>A0A2R8A8N3</accession>
<evidence type="ECO:0000256" key="2">
    <source>
        <dbReference type="PROSITE-ProRule" id="PRU00339"/>
    </source>
</evidence>
<comment type="similarity">
    <text evidence="1">Belongs to the CpoB family.</text>
</comment>
<dbReference type="InterPro" id="IPR034706">
    <property type="entry name" value="CpoB"/>
</dbReference>
<dbReference type="SMART" id="SM00028">
    <property type="entry name" value="TPR"/>
    <property type="match status" value="2"/>
</dbReference>
<keyword evidence="1" id="KW-0131">Cell cycle</keyword>
<dbReference type="RefSeq" id="WP_108781272.1">
    <property type="nucleotide sequence ID" value="NZ_OMKW01000001.1"/>
</dbReference>
<feature type="repeat" description="TPR" evidence="2">
    <location>
        <begin position="202"/>
        <end position="235"/>
    </location>
</feature>
<keyword evidence="1" id="KW-0732">Signal</keyword>
<gene>
    <name evidence="1 4" type="primary">cpoB</name>
    <name evidence="4" type="ORF">POI8812_00888</name>
</gene>
<protein>
    <recommendedName>
        <fullName evidence="1">Cell division coordinator CpoB</fullName>
    </recommendedName>
</protein>
<comment type="subcellular location">
    <subcellularLocation>
        <location evidence="1">Periplasm</location>
    </subcellularLocation>
</comment>
<organism evidence="4 5">
    <name type="scientific">Pontivivens insulae</name>
    <dbReference type="NCBI Taxonomy" id="1639689"/>
    <lineage>
        <taxon>Bacteria</taxon>
        <taxon>Pseudomonadati</taxon>
        <taxon>Pseudomonadota</taxon>
        <taxon>Alphaproteobacteria</taxon>
        <taxon>Rhodobacterales</taxon>
        <taxon>Paracoccaceae</taxon>
        <taxon>Pontivivens</taxon>
    </lineage>
</organism>
<dbReference type="PROSITE" id="PS50005">
    <property type="entry name" value="TPR"/>
    <property type="match status" value="1"/>
</dbReference>
<dbReference type="Gene3D" id="1.25.40.10">
    <property type="entry name" value="Tetratricopeptide repeat domain"/>
    <property type="match status" value="1"/>
</dbReference>
<dbReference type="HAMAP" id="MF_02066">
    <property type="entry name" value="CpoB"/>
    <property type="match status" value="1"/>
</dbReference>
<evidence type="ECO:0000313" key="5">
    <source>
        <dbReference type="Proteomes" id="UP000244932"/>
    </source>
</evidence>
<keyword evidence="1 4" id="KW-0132">Cell division</keyword>
<evidence type="ECO:0000256" key="1">
    <source>
        <dbReference type="HAMAP-Rule" id="MF_02066"/>
    </source>
</evidence>
<dbReference type="SUPFAM" id="SSF48452">
    <property type="entry name" value="TPR-like"/>
    <property type="match status" value="1"/>
</dbReference>
<dbReference type="GO" id="GO:0043093">
    <property type="term" value="P:FtsZ-dependent cytokinesis"/>
    <property type="evidence" value="ECO:0007669"/>
    <property type="project" value="UniProtKB-UniRule"/>
</dbReference>
<keyword evidence="1" id="KW-0574">Periplasm</keyword>
<feature type="compositionally biased region" description="Low complexity" evidence="3">
    <location>
        <begin position="129"/>
        <end position="140"/>
    </location>
</feature>
<dbReference type="OrthoDB" id="9763909at2"/>
<dbReference type="InterPro" id="IPR011990">
    <property type="entry name" value="TPR-like_helical_dom_sf"/>
</dbReference>
<dbReference type="EMBL" id="OMKW01000001">
    <property type="protein sequence ID" value="SPF28586.1"/>
    <property type="molecule type" value="Genomic_DNA"/>
</dbReference>
<keyword evidence="2" id="KW-0802">TPR repeat</keyword>
<dbReference type="GO" id="GO:0030288">
    <property type="term" value="C:outer membrane-bounded periplasmic space"/>
    <property type="evidence" value="ECO:0007669"/>
    <property type="project" value="UniProtKB-UniRule"/>
</dbReference>
<dbReference type="Pfam" id="PF13432">
    <property type="entry name" value="TPR_16"/>
    <property type="match status" value="1"/>
</dbReference>
<dbReference type="InterPro" id="IPR019734">
    <property type="entry name" value="TPR_rpt"/>
</dbReference>
<comment type="function">
    <text evidence="1">Mediates coordination of peptidoglycan synthesis and outer membrane constriction during cell division.</text>
</comment>
<reference evidence="4 5" key="1">
    <citation type="submission" date="2018-03" db="EMBL/GenBank/DDBJ databases">
        <authorList>
            <person name="Keele B.F."/>
        </authorList>
    </citation>
    <scope>NUCLEOTIDE SEQUENCE [LARGE SCALE GENOMIC DNA]</scope>
    <source>
        <strain evidence="4 5">CeCT 8812</strain>
    </source>
</reference>
<evidence type="ECO:0000256" key="3">
    <source>
        <dbReference type="SAM" id="MobiDB-lite"/>
    </source>
</evidence>
<dbReference type="Proteomes" id="UP000244932">
    <property type="component" value="Unassembled WGS sequence"/>
</dbReference>
<name>A0A2R8A8N3_9RHOB</name>
<feature type="coiled-coil region" evidence="1">
    <location>
        <begin position="44"/>
        <end position="105"/>
    </location>
</feature>
<feature type="region of interest" description="Disordered" evidence="3">
    <location>
        <begin position="129"/>
        <end position="157"/>
    </location>
</feature>